<dbReference type="SUPFAM" id="SSF49503">
    <property type="entry name" value="Cupredoxins"/>
    <property type="match status" value="3"/>
</dbReference>
<dbReference type="GO" id="GO:0005507">
    <property type="term" value="F:copper ion binding"/>
    <property type="evidence" value="ECO:0007669"/>
    <property type="project" value="InterPro"/>
</dbReference>
<gene>
    <name evidence="10" type="ORF">B0H17DRAFT_1160832</name>
</gene>
<evidence type="ECO:0000256" key="6">
    <source>
        <dbReference type="ARBA" id="ARBA00023180"/>
    </source>
</evidence>
<evidence type="ECO:0000313" key="10">
    <source>
        <dbReference type="EMBL" id="KAJ7683768.1"/>
    </source>
</evidence>
<dbReference type="InterPro" id="IPR001117">
    <property type="entry name" value="Cu-oxidase_2nd"/>
</dbReference>
<evidence type="ECO:0000256" key="1">
    <source>
        <dbReference type="ARBA" id="ARBA00010609"/>
    </source>
</evidence>
<keyword evidence="11" id="KW-1185">Reference proteome</keyword>
<accession>A0AAD7D8V2</accession>
<dbReference type="AlphaFoldDB" id="A0AAD7D8V2"/>
<dbReference type="Pfam" id="PF07731">
    <property type="entry name" value="Cu-oxidase_2"/>
    <property type="match status" value="1"/>
</dbReference>
<evidence type="ECO:0000256" key="2">
    <source>
        <dbReference type="ARBA" id="ARBA00022723"/>
    </source>
</evidence>
<dbReference type="GO" id="GO:0016491">
    <property type="term" value="F:oxidoreductase activity"/>
    <property type="evidence" value="ECO:0007669"/>
    <property type="project" value="UniProtKB-KW"/>
</dbReference>
<sequence>MSDSLSTSPAVLEVVEALFISLLSQPIGPSTSLEITNKVISSDVQVGAILAGGTFPGPLIQGKKGDHFRIDVVNRLTDTTMPTSTSIHYHGLFHHRTSHSDGAAFVTQCPISPGHSFLYEFDVLGFLSALMSCPGTFWYHSHLSDQQCDGLRGPFVIYDPADPAAHLYETTIITLADWYNASSLLALKFKSTLINGLGRYAGGPLSKLAVVRVVHGQRYRFRLISMSCDATFEFSIDHHPISILEVDGINHQALAVDSIEIFPGQRYSFVLHAGEEIDNYWIRSPPPVKPASQPDVFANATNSAILRYVGAPDVDPTTQSSGSRALVETDLHPLLPSPVPGAHIPGGADINLHFDITRNMTTLKWFTNGVNYAPPSVPVLLQILSGAQKAEELLPKGSVYPLPPNKHPFHLHGHTFHVVRSAGNATYNFDNPVVRDVVSMGGSTDDLTTFRFTTDNPGPWFLHCHVDWHLEDGMALIFVEDVDAVAHQKPPQISAAWDQLCPIYDGGVRV</sequence>
<name>A0AAD7D8V2_MYCRO</name>
<proteinExistence type="inferred from homology"/>
<dbReference type="PANTHER" id="PTHR11709">
    <property type="entry name" value="MULTI-COPPER OXIDASE"/>
    <property type="match status" value="1"/>
</dbReference>
<dbReference type="InterPro" id="IPR033138">
    <property type="entry name" value="Cu_oxidase_CS"/>
</dbReference>
<feature type="domain" description="Plastocyanin-like" evidence="8">
    <location>
        <begin position="405"/>
        <end position="482"/>
    </location>
</feature>
<keyword evidence="3" id="KW-0560">Oxidoreductase</keyword>
<feature type="domain" description="Plastocyanin-like" evidence="9">
    <location>
        <begin position="46"/>
        <end position="161"/>
    </location>
</feature>
<comment type="caution">
    <text evidence="10">The sequence shown here is derived from an EMBL/GenBank/DDBJ whole genome shotgun (WGS) entry which is preliminary data.</text>
</comment>
<dbReference type="InterPro" id="IPR002355">
    <property type="entry name" value="Cu_oxidase_Cu_BS"/>
</dbReference>
<dbReference type="Pfam" id="PF07732">
    <property type="entry name" value="Cu-oxidase_3"/>
    <property type="match status" value="1"/>
</dbReference>
<reference evidence="10" key="1">
    <citation type="submission" date="2023-03" db="EMBL/GenBank/DDBJ databases">
        <title>Massive genome expansion in bonnet fungi (Mycena s.s.) driven by repeated elements and novel gene families across ecological guilds.</title>
        <authorList>
            <consortium name="Lawrence Berkeley National Laboratory"/>
            <person name="Harder C.B."/>
            <person name="Miyauchi S."/>
            <person name="Viragh M."/>
            <person name="Kuo A."/>
            <person name="Thoen E."/>
            <person name="Andreopoulos B."/>
            <person name="Lu D."/>
            <person name="Skrede I."/>
            <person name="Drula E."/>
            <person name="Henrissat B."/>
            <person name="Morin E."/>
            <person name="Kohler A."/>
            <person name="Barry K."/>
            <person name="LaButti K."/>
            <person name="Morin E."/>
            <person name="Salamov A."/>
            <person name="Lipzen A."/>
            <person name="Mereny Z."/>
            <person name="Hegedus B."/>
            <person name="Baldrian P."/>
            <person name="Stursova M."/>
            <person name="Weitz H."/>
            <person name="Taylor A."/>
            <person name="Grigoriev I.V."/>
            <person name="Nagy L.G."/>
            <person name="Martin F."/>
            <person name="Kauserud H."/>
        </authorList>
    </citation>
    <scope>NUCLEOTIDE SEQUENCE</scope>
    <source>
        <strain evidence="10">CBHHK067</strain>
    </source>
</reference>
<keyword evidence="5" id="KW-1015">Disulfide bond</keyword>
<dbReference type="CDD" id="cd13903">
    <property type="entry name" value="CuRO_3_Tv-LCC_like"/>
    <property type="match status" value="1"/>
</dbReference>
<evidence type="ECO:0000256" key="4">
    <source>
        <dbReference type="ARBA" id="ARBA00023008"/>
    </source>
</evidence>
<feature type="domain" description="Plastocyanin-like" evidence="7">
    <location>
        <begin position="170"/>
        <end position="311"/>
    </location>
</feature>
<evidence type="ECO:0000256" key="3">
    <source>
        <dbReference type="ARBA" id="ARBA00023002"/>
    </source>
</evidence>
<comment type="similarity">
    <text evidence="1">Belongs to the multicopper oxidase family.</text>
</comment>
<keyword evidence="2" id="KW-0479">Metal-binding</keyword>
<evidence type="ECO:0000313" key="11">
    <source>
        <dbReference type="Proteomes" id="UP001221757"/>
    </source>
</evidence>
<dbReference type="InterPro" id="IPR011707">
    <property type="entry name" value="Cu-oxidase-like_N"/>
</dbReference>
<dbReference type="Gene3D" id="2.60.40.420">
    <property type="entry name" value="Cupredoxins - blue copper proteins"/>
    <property type="match status" value="3"/>
</dbReference>
<protein>
    <submittedName>
        <fullName evidence="10">Laccase</fullName>
    </submittedName>
</protein>
<dbReference type="InterPro" id="IPR011706">
    <property type="entry name" value="Cu-oxidase_C"/>
</dbReference>
<dbReference type="InterPro" id="IPR008972">
    <property type="entry name" value="Cupredoxin"/>
</dbReference>
<dbReference type="FunFam" id="2.60.40.420:FF:000045">
    <property type="entry name" value="Laccase 2"/>
    <property type="match status" value="1"/>
</dbReference>
<dbReference type="InterPro" id="IPR045087">
    <property type="entry name" value="Cu-oxidase_fam"/>
</dbReference>
<evidence type="ECO:0000259" key="8">
    <source>
        <dbReference type="Pfam" id="PF07731"/>
    </source>
</evidence>
<dbReference type="PANTHER" id="PTHR11709:SF511">
    <property type="entry name" value="LACCASE"/>
    <property type="match status" value="1"/>
</dbReference>
<evidence type="ECO:0000259" key="9">
    <source>
        <dbReference type="Pfam" id="PF07732"/>
    </source>
</evidence>
<dbReference type="PROSITE" id="PS00080">
    <property type="entry name" value="MULTICOPPER_OXIDASE2"/>
    <property type="match status" value="1"/>
</dbReference>
<dbReference type="Pfam" id="PF00394">
    <property type="entry name" value="Cu-oxidase"/>
    <property type="match status" value="1"/>
</dbReference>
<organism evidence="10 11">
    <name type="scientific">Mycena rosella</name>
    <name type="common">Pink bonnet</name>
    <name type="synonym">Agaricus rosellus</name>
    <dbReference type="NCBI Taxonomy" id="1033263"/>
    <lineage>
        <taxon>Eukaryota</taxon>
        <taxon>Fungi</taxon>
        <taxon>Dikarya</taxon>
        <taxon>Basidiomycota</taxon>
        <taxon>Agaricomycotina</taxon>
        <taxon>Agaricomycetes</taxon>
        <taxon>Agaricomycetidae</taxon>
        <taxon>Agaricales</taxon>
        <taxon>Marasmiineae</taxon>
        <taxon>Mycenaceae</taxon>
        <taxon>Mycena</taxon>
    </lineage>
</organism>
<keyword evidence="4" id="KW-0186">Copper</keyword>
<evidence type="ECO:0000259" key="7">
    <source>
        <dbReference type="Pfam" id="PF00394"/>
    </source>
</evidence>
<evidence type="ECO:0000256" key="5">
    <source>
        <dbReference type="ARBA" id="ARBA00023157"/>
    </source>
</evidence>
<keyword evidence="6" id="KW-0325">Glycoprotein</keyword>
<dbReference type="PROSITE" id="PS00079">
    <property type="entry name" value="MULTICOPPER_OXIDASE1"/>
    <property type="match status" value="2"/>
</dbReference>
<dbReference type="EMBL" id="JARKIE010000105">
    <property type="protein sequence ID" value="KAJ7683768.1"/>
    <property type="molecule type" value="Genomic_DNA"/>
</dbReference>
<dbReference type="Proteomes" id="UP001221757">
    <property type="component" value="Unassembled WGS sequence"/>
</dbReference>